<evidence type="ECO:0000256" key="6">
    <source>
        <dbReference type="ARBA" id="ARBA00022525"/>
    </source>
</evidence>
<feature type="signal peptide" evidence="21">
    <location>
        <begin position="1"/>
        <end position="27"/>
    </location>
</feature>
<keyword evidence="11" id="KW-0378">Hydrolase</keyword>
<feature type="domain" description="Peptidase M28" evidence="23">
    <location>
        <begin position="264"/>
        <end position="453"/>
    </location>
</feature>
<comment type="caution">
    <text evidence="24">The sequence shown here is derived from an EMBL/GenBank/DDBJ whole genome shotgun (WGS) entry which is preliminary data.</text>
</comment>
<dbReference type="SUPFAM" id="SSF53187">
    <property type="entry name" value="Zn-dependent exopeptidases"/>
    <property type="match status" value="1"/>
</dbReference>
<evidence type="ECO:0000313" key="25">
    <source>
        <dbReference type="Proteomes" id="UP001201549"/>
    </source>
</evidence>
<feature type="domain" description="PA" evidence="22">
    <location>
        <begin position="149"/>
        <end position="236"/>
    </location>
</feature>
<evidence type="ECO:0000256" key="18">
    <source>
        <dbReference type="ARBA" id="ARBA00023228"/>
    </source>
</evidence>
<keyword evidence="15" id="KW-0482">Metalloprotease</keyword>
<accession>A0ABT2FJ68</accession>
<keyword evidence="6" id="KW-0964">Secreted</keyword>
<evidence type="ECO:0000256" key="12">
    <source>
        <dbReference type="ARBA" id="ARBA00022824"/>
    </source>
</evidence>
<dbReference type="Pfam" id="PF02225">
    <property type="entry name" value="PA"/>
    <property type="match status" value="1"/>
</dbReference>
<evidence type="ECO:0000256" key="19">
    <source>
        <dbReference type="ARBA" id="ARBA00025833"/>
    </source>
</evidence>
<evidence type="ECO:0000256" key="16">
    <source>
        <dbReference type="ARBA" id="ARBA00023145"/>
    </source>
</evidence>
<feature type="chain" id="PRO_5045605875" description="Carboxypeptidase Q" evidence="21">
    <location>
        <begin position="28"/>
        <end position="468"/>
    </location>
</feature>
<proteinExistence type="predicted"/>
<dbReference type="PANTHER" id="PTHR12053">
    <property type="entry name" value="PROTEASE FAMILY M28 PLASMA GLUTAMATE CARBOXYPEPTIDASE-RELATED"/>
    <property type="match status" value="1"/>
</dbReference>
<keyword evidence="16" id="KW-0865">Zymogen</keyword>
<evidence type="ECO:0000256" key="3">
    <source>
        <dbReference type="ARBA" id="ARBA00004555"/>
    </source>
</evidence>
<comment type="subunit">
    <text evidence="19">Homodimer. The monomeric form is inactive while the homodimer is active.</text>
</comment>
<dbReference type="Gene3D" id="3.50.30.30">
    <property type="match status" value="1"/>
</dbReference>
<evidence type="ECO:0000256" key="7">
    <source>
        <dbReference type="ARBA" id="ARBA00022645"/>
    </source>
</evidence>
<evidence type="ECO:0000256" key="1">
    <source>
        <dbReference type="ARBA" id="ARBA00004240"/>
    </source>
</evidence>
<dbReference type="PANTHER" id="PTHR12053:SF3">
    <property type="entry name" value="CARBOXYPEPTIDASE Q"/>
    <property type="match status" value="1"/>
</dbReference>
<keyword evidence="13" id="KW-0862">Zinc</keyword>
<name>A0ABT2FJ68_9GAMM</name>
<evidence type="ECO:0000256" key="21">
    <source>
        <dbReference type="SAM" id="SignalP"/>
    </source>
</evidence>
<comment type="subcellular location">
    <subcellularLocation>
        <location evidence="1">Endoplasmic reticulum</location>
    </subcellularLocation>
    <subcellularLocation>
        <location evidence="3">Golgi apparatus</location>
    </subcellularLocation>
    <subcellularLocation>
        <location evidence="2">Lysosome</location>
    </subcellularLocation>
    <subcellularLocation>
        <location evidence="4">Secreted</location>
    </subcellularLocation>
</comment>
<evidence type="ECO:0000313" key="24">
    <source>
        <dbReference type="EMBL" id="MCS4556378.1"/>
    </source>
</evidence>
<keyword evidence="18" id="KW-0458">Lysosome</keyword>
<keyword evidence="17" id="KW-0325">Glycoprotein</keyword>
<evidence type="ECO:0000256" key="17">
    <source>
        <dbReference type="ARBA" id="ARBA00023180"/>
    </source>
</evidence>
<dbReference type="Gene3D" id="3.40.630.10">
    <property type="entry name" value="Zn peptidases"/>
    <property type="match status" value="1"/>
</dbReference>
<evidence type="ECO:0000256" key="2">
    <source>
        <dbReference type="ARBA" id="ARBA00004371"/>
    </source>
</evidence>
<evidence type="ECO:0000256" key="4">
    <source>
        <dbReference type="ARBA" id="ARBA00004613"/>
    </source>
</evidence>
<evidence type="ECO:0000256" key="8">
    <source>
        <dbReference type="ARBA" id="ARBA00022670"/>
    </source>
</evidence>
<reference evidence="25" key="1">
    <citation type="submission" date="2023-07" db="EMBL/GenBank/DDBJ databases">
        <title>Shewanella mangrovi sp. nov., an acetaldehyde- degrading bacterium isolated from mangrove sediment.</title>
        <authorList>
            <person name="Liu Y."/>
        </authorList>
    </citation>
    <scope>NUCLEOTIDE SEQUENCE [LARGE SCALE GENOMIC DNA]</scope>
    <source>
        <strain evidence="25">C32</strain>
    </source>
</reference>
<evidence type="ECO:0000256" key="9">
    <source>
        <dbReference type="ARBA" id="ARBA00022723"/>
    </source>
</evidence>
<evidence type="ECO:0000259" key="22">
    <source>
        <dbReference type="Pfam" id="PF02225"/>
    </source>
</evidence>
<gene>
    <name evidence="24" type="ORF">L9G74_08010</name>
</gene>
<dbReference type="InterPro" id="IPR003137">
    <property type="entry name" value="PA_domain"/>
</dbReference>
<keyword evidence="25" id="KW-1185">Reference proteome</keyword>
<evidence type="ECO:0000256" key="20">
    <source>
        <dbReference type="ARBA" id="ARBA00033328"/>
    </source>
</evidence>
<keyword evidence="14" id="KW-0333">Golgi apparatus</keyword>
<dbReference type="EMBL" id="JAKOGG010000004">
    <property type="protein sequence ID" value="MCS4556378.1"/>
    <property type="molecule type" value="Genomic_DNA"/>
</dbReference>
<keyword evidence="12" id="KW-0256">Endoplasmic reticulum</keyword>
<dbReference type="Proteomes" id="UP001201549">
    <property type="component" value="Unassembled WGS sequence"/>
</dbReference>
<keyword evidence="10 21" id="KW-0732">Signal</keyword>
<dbReference type="Pfam" id="PF04389">
    <property type="entry name" value="Peptidase_M28"/>
    <property type="match status" value="1"/>
</dbReference>
<evidence type="ECO:0000256" key="10">
    <source>
        <dbReference type="ARBA" id="ARBA00022729"/>
    </source>
</evidence>
<evidence type="ECO:0000256" key="15">
    <source>
        <dbReference type="ARBA" id="ARBA00023049"/>
    </source>
</evidence>
<keyword evidence="7" id="KW-0121">Carboxypeptidase</keyword>
<evidence type="ECO:0000256" key="5">
    <source>
        <dbReference type="ARBA" id="ARBA00014116"/>
    </source>
</evidence>
<dbReference type="InterPro" id="IPR039866">
    <property type="entry name" value="CPQ"/>
</dbReference>
<keyword evidence="9" id="KW-0479">Metal-binding</keyword>
<keyword evidence="8" id="KW-0645">Protease</keyword>
<dbReference type="InterPro" id="IPR007484">
    <property type="entry name" value="Peptidase_M28"/>
</dbReference>
<evidence type="ECO:0000256" key="11">
    <source>
        <dbReference type="ARBA" id="ARBA00022801"/>
    </source>
</evidence>
<organism evidence="24 25">
    <name type="scientific">Shewanella electrica</name>
    <dbReference type="NCBI Taxonomy" id="515560"/>
    <lineage>
        <taxon>Bacteria</taxon>
        <taxon>Pseudomonadati</taxon>
        <taxon>Pseudomonadota</taxon>
        <taxon>Gammaproteobacteria</taxon>
        <taxon>Alteromonadales</taxon>
        <taxon>Shewanellaceae</taxon>
        <taxon>Shewanella</taxon>
    </lineage>
</organism>
<evidence type="ECO:0000256" key="14">
    <source>
        <dbReference type="ARBA" id="ARBA00023034"/>
    </source>
</evidence>
<sequence length="468" mass="50049">MRNYMRNTLTIFAASLLLGWFSNGSYATTYEANQKVAESLNSKAQQSDLAYKIAESLTVEIGPRLAGSAEDLLAVDWATAKLQSLGFDKVYKEPVVVPVWQRGSASARVVAPYPQPLVLTALGGSVATPEKGLTANIVRFDNLNALKHANKKNVEGKIVFIDQKTERFKTGAGYGKTVGARVNGAVEAAKLGAVAIVIRSIGTDSDRMPHTGMMRYDDDVTKIPAAALSAPDADQLTAMLARSQDVSIQLTLTPKDLGTMTTYNVIGEFTGATKPDEIVLLGAHLDSWDEGTGAIDDASGVAIVTAAAKLIGELPERPARTIRVVLFAAEEIGMIGGKAYVEQHKAELSKHYIAAESDFGAGPIYRADLRVAPAVFSQAQQLLAPLAHADVEQGDNNARGGSEVSLLPAHGVPVASLRQDGRDYFDYHHTPNDTLDKIDPAALAQNVAVYAQFAYLMAQSSLELRPIK</sequence>
<evidence type="ECO:0000259" key="23">
    <source>
        <dbReference type="Pfam" id="PF04389"/>
    </source>
</evidence>
<evidence type="ECO:0000256" key="13">
    <source>
        <dbReference type="ARBA" id="ARBA00022833"/>
    </source>
</evidence>
<protein>
    <recommendedName>
        <fullName evidence="5">Carboxypeptidase Q</fullName>
    </recommendedName>
    <alternativeName>
        <fullName evidence="20">Plasma glutamate carboxypeptidase</fullName>
    </alternativeName>
</protein>